<dbReference type="Proteomes" id="UP000220102">
    <property type="component" value="Unassembled WGS sequence"/>
</dbReference>
<name>A0A2A8CTI9_9BACT</name>
<accession>A0A2A8CTI9</accession>
<organism evidence="1 2">
    <name type="scientific">Longibacter salinarum</name>
    <dbReference type="NCBI Taxonomy" id="1850348"/>
    <lineage>
        <taxon>Bacteria</taxon>
        <taxon>Pseudomonadati</taxon>
        <taxon>Rhodothermota</taxon>
        <taxon>Rhodothermia</taxon>
        <taxon>Rhodothermales</taxon>
        <taxon>Salisaetaceae</taxon>
        <taxon>Longibacter</taxon>
    </lineage>
</organism>
<sequence length="93" mass="10867">MSTDDRCTLPRWRANMDAKDLRRYVMRAVKAAERIMYDAYDRGDEDMSLKACTRLTQAAQTYLKVLEADELEERLEAVEKALENQSTFSARRN</sequence>
<gene>
    <name evidence="1" type="ORF">CRI94_17350</name>
</gene>
<proteinExistence type="predicted"/>
<protein>
    <submittedName>
        <fullName evidence="1">Uncharacterized protein</fullName>
    </submittedName>
</protein>
<dbReference type="RefSeq" id="WP_143815481.1">
    <property type="nucleotide sequence ID" value="NZ_PDEQ01000015.1"/>
</dbReference>
<comment type="caution">
    <text evidence="1">The sequence shown here is derived from an EMBL/GenBank/DDBJ whole genome shotgun (WGS) entry which is preliminary data.</text>
</comment>
<evidence type="ECO:0000313" key="2">
    <source>
        <dbReference type="Proteomes" id="UP000220102"/>
    </source>
</evidence>
<keyword evidence="2" id="KW-1185">Reference proteome</keyword>
<dbReference type="AlphaFoldDB" id="A0A2A8CTI9"/>
<dbReference type="EMBL" id="PDEQ01000015">
    <property type="protein sequence ID" value="PEN10383.1"/>
    <property type="molecule type" value="Genomic_DNA"/>
</dbReference>
<reference evidence="1 2" key="1">
    <citation type="submission" date="2017-10" db="EMBL/GenBank/DDBJ databases">
        <title>Draft genome of Longibacter Salinarum.</title>
        <authorList>
            <person name="Goh K.M."/>
            <person name="Shamsir M.S."/>
            <person name="Lim S.W."/>
        </authorList>
    </citation>
    <scope>NUCLEOTIDE SEQUENCE [LARGE SCALE GENOMIC DNA]</scope>
    <source>
        <strain evidence="1 2">KCTC 52045</strain>
    </source>
</reference>
<evidence type="ECO:0000313" key="1">
    <source>
        <dbReference type="EMBL" id="PEN10383.1"/>
    </source>
</evidence>